<name>A0A8T0EHW0_ARGBR</name>
<evidence type="ECO:0000313" key="2">
    <source>
        <dbReference type="EMBL" id="KAF8773482.1"/>
    </source>
</evidence>
<dbReference type="InterPro" id="IPR011333">
    <property type="entry name" value="SKP1/BTB/POZ_sf"/>
</dbReference>
<protein>
    <submittedName>
        <fullName evidence="2">BTB/POZ domain-containing protein 19</fullName>
    </submittedName>
</protein>
<dbReference type="Pfam" id="PF00651">
    <property type="entry name" value="BTB"/>
    <property type="match status" value="1"/>
</dbReference>
<dbReference type="Gene3D" id="3.30.710.10">
    <property type="entry name" value="Potassium Channel Kv1.1, Chain A"/>
    <property type="match status" value="1"/>
</dbReference>
<reference evidence="2" key="2">
    <citation type="submission" date="2020-06" db="EMBL/GenBank/DDBJ databases">
        <authorList>
            <person name="Sheffer M."/>
        </authorList>
    </citation>
    <scope>NUCLEOTIDE SEQUENCE</scope>
</reference>
<dbReference type="SMART" id="SM00584">
    <property type="entry name" value="TLDc"/>
    <property type="match status" value="1"/>
</dbReference>
<organism evidence="2 3">
    <name type="scientific">Argiope bruennichi</name>
    <name type="common">Wasp spider</name>
    <name type="synonym">Aranea bruennichi</name>
    <dbReference type="NCBI Taxonomy" id="94029"/>
    <lineage>
        <taxon>Eukaryota</taxon>
        <taxon>Metazoa</taxon>
        <taxon>Ecdysozoa</taxon>
        <taxon>Arthropoda</taxon>
        <taxon>Chelicerata</taxon>
        <taxon>Arachnida</taxon>
        <taxon>Araneae</taxon>
        <taxon>Araneomorphae</taxon>
        <taxon>Entelegynae</taxon>
        <taxon>Araneoidea</taxon>
        <taxon>Araneidae</taxon>
        <taxon>Argiope</taxon>
    </lineage>
</organism>
<dbReference type="AlphaFoldDB" id="A0A8T0EHW0"/>
<dbReference type="InterPro" id="IPR011705">
    <property type="entry name" value="BACK"/>
</dbReference>
<gene>
    <name evidence="2" type="ORF">HNY73_016141</name>
</gene>
<sequence length="442" mass="49458">MGTRVTPSAIHFADKALAGVPRLLDDLQRLVEDRETADIVFIVGREEVPIYAHRLILRARCTSFQNVKRGEICKVPGSTVSPAPPGTPTPIRLPHAKPEVFREVLFYLYTGKVILQDCTVFESLSIAQELGIDELRMCCEDHINSTLNVHNACTFLPACLEMENRVPGNKSGRSFLDRCTAYIGENAMECVKTSAFLNLPKDALIHLVSSDYLAMEEEDVWRAVLAWAKHQAGVTQPTAHWTEEERARITQQMSGVINYVRILLIDSQVFAEEVEPTGAVPMELSLESKWKSKRSEKKFDILIKLWIIFHLEALVHNFENNFGSHGELCGGFSDVPWGKTRGRGRYVPSDKAFLFTLINNADVPPTKFEVVKKMFAIAPHPEYGPIFGAGADLCISHNCNANLESYSNLPHSYDGENASCTLLMGDYNFTVLDYEVFTTLGK</sequence>
<dbReference type="Pfam" id="PF07707">
    <property type="entry name" value="BACK"/>
    <property type="match status" value="1"/>
</dbReference>
<dbReference type="InterPro" id="IPR006571">
    <property type="entry name" value="TLDc_dom"/>
</dbReference>
<evidence type="ECO:0000313" key="3">
    <source>
        <dbReference type="Proteomes" id="UP000807504"/>
    </source>
</evidence>
<comment type="caution">
    <text evidence="2">The sequence shown here is derived from an EMBL/GenBank/DDBJ whole genome shotgun (WGS) entry which is preliminary data.</text>
</comment>
<dbReference type="PROSITE" id="PS50097">
    <property type="entry name" value="BTB"/>
    <property type="match status" value="1"/>
</dbReference>
<dbReference type="InterPro" id="IPR042846">
    <property type="entry name" value="BTBD19"/>
</dbReference>
<evidence type="ECO:0000259" key="1">
    <source>
        <dbReference type="PROSITE" id="PS50097"/>
    </source>
</evidence>
<dbReference type="SUPFAM" id="SSF54695">
    <property type="entry name" value="POZ domain"/>
    <property type="match status" value="1"/>
</dbReference>
<keyword evidence="3" id="KW-1185">Reference proteome</keyword>
<feature type="domain" description="BTB" evidence="1">
    <location>
        <begin position="37"/>
        <end position="117"/>
    </location>
</feature>
<accession>A0A8T0EHW0</accession>
<dbReference type="SMART" id="SM00875">
    <property type="entry name" value="BACK"/>
    <property type="match status" value="1"/>
</dbReference>
<dbReference type="PANTHER" id="PTHR46965:SF1">
    <property type="entry name" value="BTB_POZ DOMAIN-CONTAINING PROTEIN 19"/>
    <property type="match status" value="1"/>
</dbReference>
<dbReference type="InterPro" id="IPR000210">
    <property type="entry name" value="BTB/POZ_dom"/>
</dbReference>
<reference evidence="2" key="1">
    <citation type="journal article" date="2020" name="bioRxiv">
        <title>Chromosome-level reference genome of the European wasp spider Argiope bruennichi: a resource for studies on range expansion and evolutionary adaptation.</title>
        <authorList>
            <person name="Sheffer M.M."/>
            <person name="Hoppe A."/>
            <person name="Krehenwinkel H."/>
            <person name="Uhl G."/>
            <person name="Kuss A.W."/>
            <person name="Jensen L."/>
            <person name="Jensen C."/>
            <person name="Gillespie R.G."/>
            <person name="Hoff K.J."/>
            <person name="Prost S."/>
        </authorList>
    </citation>
    <scope>NUCLEOTIDE SEQUENCE</scope>
</reference>
<dbReference type="Gene3D" id="1.25.40.420">
    <property type="match status" value="1"/>
</dbReference>
<dbReference type="PANTHER" id="PTHR46965">
    <property type="entry name" value="BTB/POZ DOMAIN-CONTAINING PROTEIN 19"/>
    <property type="match status" value="1"/>
</dbReference>
<dbReference type="EMBL" id="JABXBU010002227">
    <property type="protein sequence ID" value="KAF8773482.1"/>
    <property type="molecule type" value="Genomic_DNA"/>
</dbReference>
<proteinExistence type="predicted"/>
<dbReference type="Proteomes" id="UP000807504">
    <property type="component" value="Unassembled WGS sequence"/>
</dbReference>
<dbReference type="SMART" id="SM00225">
    <property type="entry name" value="BTB"/>
    <property type="match status" value="1"/>
</dbReference>
<dbReference type="Pfam" id="PF07534">
    <property type="entry name" value="TLD"/>
    <property type="match status" value="1"/>
</dbReference>